<dbReference type="AlphaFoldDB" id="A0A9D4FIW2"/>
<evidence type="ECO:0000313" key="1">
    <source>
        <dbReference type="EMBL" id="KAH3796637.1"/>
    </source>
</evidence>
<keyword evidence="2" id="KW-1185">Reference proteome</keyword>
<sequence>MDSNNEVIKGMLENTEIPFDTFTTFQQKCLQQPHLLSVVNLCNVVGKLEEAILDILKTLVLTDGFHFTYDANTQTHKQTNKPTDRSKKYVSHYTSGDIKAKTSSQRVKSMICIENKHTHGWGGGGGCGCVVGAGCG</sequence>
<dbReference type="EMBL" id="JAIWYP010000007">
    <property type="protein sequence ID" value="KAH3796637.1"/>
    <property type="molecule type" value="Genomic_DNA"/>
</dbReference>
<protein>
    <submittedName>
        <fullName evidence="1">Uncharacterized protein</fullName>
    </submittedName>
</protein>
<gene>
    <name evidence="1" type="ORF">DPMN_150206</name>
</gene>
<comment type="caution">
    <text evidence="1">The sequence shown here is derived from an EMBL/GenBank/DDBJ whole genome shotgun (WGS) entry which is preliminary data.</text>
</comment>
<proteinExistence type="predicted"/>
<evidence type="ECO:0000313" key="2">
    <source>
        <dbReference type="Proteomes" id="UP000828390"/>
    </source>
</evidence>
<accession>A0A9D4FIW2</accession>
<organism evidence="1 2">
    <name type="scientific">Dreissena polymorpha</name>
    <name type="common">Zebra mussel</name>
    <name type="synonym">Mytilus polymorpha</name>
    <dbReference type="NCBI Taxonomy" id="45954"/>
    <lineage>
        <taxon>Eukaryota</taxon>
        <taxon>Metazoa</taxon>
        <taxon>Spiralia</taxon>
        <taxon>Lophotrochozoa</taxon>
        <taxon>Mollusca</taxon>
        <taxon>Bivalvia</taxon>
        <taxon>Autobranchia</taxon>
        <taxon>Heteroconchia</taxon>
        <taxon>Euheterodonta</taxon>
        <taxon>Imparidentia</taxon>
        <taxon>Neoheterodontei</taxon>
        <taxon>Myida</taxon>
        <taxon>Dreissenoidea</taxon>
        <taxon>Dreissenidae</taxon>
        <taxon>Dreissena</taxon>
    </lineage>
</organism>
<dbReference type="Proteomes" id="UP000828390">
    <property type="component" value="Unassembled WGS sequence"/>
</dbReference>
<name>A0A9D4FIW2_DREPO</name>
<reference evidence="1" key="2">
    <citation type="submission" date="2020-11" db="EMBL/GenBank/DDBJ databases">
        <authorList>
            <person name="McCartney M.A."/>
            <person name="Auch B."/>
            <person name="Kono T."/>
            <person name="Mallez S."/>
            <person name="Becker A."/>
            <person name="Gohl D.M."/>
            <person name="Silverstein K.A.T."/>
            <person name="Koren S."/>
            <person name="Bechman K.B."/>
            <person name="Herman A."/>
            <person name="Abrahante J.E."/>
            <person name="Garbe J."/>
        </authorList>
    </citation>
    <scope>NUCLEOTIDE SEQUENCE</scope>
    <source>
        <strain evidence="1">Duluth1</strain>
        <tissue evidence="1">Whole animal</tissue>
    </source>
</reference>
<reference evidence="1" key="1">
    <citation type="journal article" date="2019" name="bioRxiv">
        <title>The Genome of the Zebra Mussel, Dreissena polymorpha: A Resource for Invasive Species Research.</title>
        <authorList>
            <person name="McCartney M.A."/>
            <person name="Auch B."/>
            <person name="Kono T."/>
            <person name="Mallez S."/>
            <person name="Zhang Y."/>
            <person name="Obille A."/>
            <person name="Becker A."/>
            <person name="Abrahante J.E."/>
            <person name="Garbe J."/>
            <person name="Badalamenti J.P."/>
            <person name="Herman A."/>
            <person name="Mangelson H."/>
            <person name="Liachko I."/>
            <person name="Sullivan S."/>
            <person name="Sone E.D."/>
            <person name="Koren S."/>
            <person name="Silverstein K.A.T."/>
            <person name="Beckman K.B."/>
            <person name="Gohl D.M."/>
        </authorList>
    </citation>
    <scope>NUCLEOTIDE SEQUENCE</scope>
    <source>
        <strain evidence="1">Duluth1</strain>
        <tissue evidence="1">Whole animal</tissue>
    </source>
</reference>